<keyword evidence="5 9" id="KW-0784">Thiamine biosynthesis</keyword>
<feature type="binding site" evidence="9">
    <location>
        <position position="69"/>
    </location>
    <ligand>
        <name>Mg(2+)</name>
        <dbReference type="ChEBI" id="CHEBI:18420"/>
    </ligand>
</feature>
<comment type="catalytic activity">
    <reaction evidence="7 9 10">
        <text>2-(2-carboxy-4-methylthiazol-5-yl)ethyl phosphate + 4-amino-2-methyl-5-(diphosphooxymethyl)pyrimidine + 2 H(+) = thiamine phosphate + CO2 + diphosphate</text>
        <dbReference type="Rhea" id="RHEA:47848"/>
        <dbReference type="ChEBI" id="CHEBI:15378"/>
        <dbReference type="ChEBI" id="CHEBI:16526"/>
        <dbReference type="ChEBI" id="CHEBI:33019"/>
        <dbReference type="ChEBI" id="CHEBI:37575"/>
        <dbReference type="ChEBI" id="CHEBI:57841"/>
        <dbReference type="ChEBI" id="CHEBI:62890"/>
        <dbReference type="EC" id="2.5.1.3"/>
    </reaction>
</comment>
<evidence type="ECO:0000256" key="2">
    <source>
        <dbReference type="ARBA" id="ARBA00022679"/>
    </source>
</evidence>
<protein>
    <recommendedName>
        <fullName evidence="9">Thiamine-phosphate synthase</fullName>
        <shortName evidence="9">TP synthase</shortName>
        <shortName evidence="9">TPS</shortName>
        <ecNumber evidence="9">2.5.1.3</ecNumber>
    </recommendedName>
    <alternativeName>
        <fullName evidence="9">Thiamine-phosphate pyrophosphorylase</fullName>
        <shortName evidence="9">TMP pyrophosphorylase</shortName>
        <shortName evidence="9">TMP-PPase</shortName>
    </alternativeName>
</protein>
<comment type="function">
    <text evidence="9">Condenses 4-methyl-5-(beta-hydroxyethyl)thiazole monophosphate (THZ-P) and 2-methyl-4-amino-5-hydroxymethyl pyrimidine pyrophosphate (HMP-PP) to form thiamine monophosphate (TMP).</text>
</comment>
<dbReference type="GO" id="GO:0009229">
    <property type="term" value="P:thiamine diphosphate biosynthetic process"/>
    <property type="evidence" value="ECO:0007669"/>
    <property type="project" value="UniProtKB-UniRule"/>
</dbReference>
<dbReference type="InterPro" id="IPR013785">
    <property type="entry name" value="Aldolase_TIM"/>
</dbReference>
<dbReference type="RefSeq" id="WP_083561759.1">
    <property type="nucleotide sequence ID" value="NZ_AQQV01000002.1"/>
</dbReference>
<dbReference type="Pfam" id="PF02581">
    <property type="entry name" value="TMP-TENI"/>
    <property type="match status" value="1"/>
</dbReference>
<feature type="binding site" evidence="9">
    <location>
        <begin position="134"/>
        <end position="136"/>
    </location>
    <ligand>
        <name>2-[(2R,5Z)-2-carboxy-4-methylthiazol-5(2H)-ylidene]ethyl phosphate</name>
        <dbReference type="ChEBI" id="CHEBI:62899"/>
    </ligand>
</feature>
<comment type="catalytic activity">
    <reaction evidence="6 9 10">
        <text>4-methyl-5-(2-phosphooxyethyl)-thiazole + 4-amino-2-methyl-5-(diphosphooxymethyl)pyrimidine + H(+) = thiamine phosphate + diphosphate</text>
        <dbReference type="Rhea" id="RHEA:22328"/>
        <dbReference type="ChEBI" id="CHEBI:15378"/>
        <dbReference type="ChEBI" id="CHEBI:33019"/>
        <dbReference type="ChEBI" id="CHEBI:37575"/>
        <dbReference type="ChEBI" id="CHEBI:57841"/>
        <dbReference type="ChEBI" id="CHEBI:58296"/>
        <dbReference type="EC" id="2.5.1.3"/>
    </reaction>
</comment>
<dbReference type="PANTHER" id="PTHR20857:SF15">
    <property type="entry name" value="THIAMINE-PHOSPHATE SYNTHASE"/>
    <property type="match status" value="1"/>
</dbReference>
<feature type="binding site" evidence="9">
    <location>
        <position position="107"/>
    </location>
    <ligand>
        <name>4-amino-2-methyl-5-(diphosphooxymethyl)pyrimidine</name>
        <dbReference type="ChEBI" id="CHEBI:57841"/>
    </ligand>
</feature>
<keyword evidence="4 9" id="KW-0460">Magnesium</keyword>
<dbReference type="InterPro" id="IPR034291">
    <property type="entry name" value="TMP_synthase"/>
</dbReference>
<feature type="binding site" evidence="9">
    <location>
        <position position="137"/>
    </location>
    <ligand>
        <name>4-amino-2-methyl-5-(diphosphooxymethyl)pyrimidine</name>
        <dbReference type="ChEBI" id="CHEBI:57841"/>
    </ligand>
</feature>
<evidence type="ECO:0000256" key="1">
    <source>
        <dbReference type="ARBA" id="ARBA00005165"/>
    </source>
</evidence>
<feature type="domain" description="Thiamine phosphate synthase/TenI" evidence="12">
    <location>
        <begin position="7"/>
        <end position="183"/>
    </location>
</feature>
<comment type="similarity">
    <text evidence="9 10">Belongs to the thiamine-phosphate synthase family.</text>
</comment>
<comment type="caution">
    <text evidence="9">Lacks conserved residue(s) required for the propagation of feature annotation.</text>
</comment>
<dbReference type="OrthoDB" id="9789949at2"/>
<dbReference type="PANTHER" id="PTHR20857">
    <property type="entry name" value="THIAMINE-PHOSPHATE PYROPHOSPHORYLASE"/>
    <property type="match status" value="1"/>
</dbReference>
<comment type="catalytic activity">
    <reaction evidence="8 9 10">
        <text>2-[(2R,5Z)-2-carboxy-4-methylthiazol-5(2H)-ylidene]ethyl phosphate + 4-amino-2-methyl-5-(diphosphooxymethyl)pyrimidine + 2 H(+) = thiamine phosphate + CO2 + diphosphate</text>
        <dbReference type="Rhea" id="RHEA:47844"/>
        <dbReference type="ChEBI" id="CHEBI:15378"/>
        <dbReference type="ChEBI" id="CHEBI:16526"/>
        <dbReference type="ChEBI" id="CHEBI:33019"/>
        <dbReference type="ChEBI" id="CHEBI:37575"/>
        <dbReference type="ChEBI" id="CHEBI:57841"/>
        <dbReference type="ChEBI" id="CHEBI:62899"/>
        <dbReference type="EC" id="2.5.1.3"/>
    </reaction>
</comment>
<evidence type="ECO:0000313" key="14">
    <source>
        <dbReference type="Proteomes" id="UP000192342"/>
    </source>
</evidence>
<evidence type="ECO:0000256" key="6">
    <source>
        <dbReference type="ARBA" id="ARBA00047334"/>
    </source>
</evidence>
<gene>
    <name evidence="9" type="primary">thiE</name>
    <name evidence="13" type="ORF">ATO7_10852</name>
</gene>
<comment type="caution">
    <text evidence="13">The sequence shown here is derived from an EMBL/GenBank/DDBJ whole genome shotgun (WGS) entry which is preliminary data.</text>
</comment>
<keyword evidence="3 9" id="KW-0479">Metal-binding</keyword>
<feature type="binding site" evidence="9">
    <location>
        <position position="88"/>
    </location>
    <ligand>
        <name>Mg(2+)</name>
        <dbReference type="ChEBI" id="CHEBI:18420"/>
    </ligand>
</feature>
<evidence type="ECO:0000256" key="11">
    <source>
        <dbReference type="RuleBase" id="RU004253"/>
    </source>
</evidence>
<evidence type="ECO:0000256" key="10">
    <source>
        <dbReference type="RuleBase" id="RU003826"/>
    </source>
</evidence>
<comment type="cofactor">
    <cofactor evidence="9">
        <name>Mg(2+)</name>
        <dbReference type="ChEBI" id="CHEBI:18420"/>
    </cofactor>
    <text evidence="9">Binds 1 Mg(2+) ion per subunit.</text>
</comment>
<feature type="binding site" evidence="9">
    <location>
        <begin position="36"/>
        <end position="40"/>
    </location>
    <ligand>
        <name>4-amino-2-methyl-5-(diphosphooxymethyl)pyrimidine</name>
        <dbReference type="ChEBI" id="CHEBI:57841"/>
    </ligand>
</feature>
<comment type="pathway">
    <text evidence="1 9 11">Cofactor biosynthesis; thiamine diphosphate biosynthesis; thiamine phosphate from 4-amino-2-methyl-5-diphosphomethylpyrimidine and 4-methyl-5-(2-phosphoethyl)-thiazole: step 1/1.</text>
</comment>
<proteinExistence type="inferred from homology"/>
<dbReference type="Gene3D" id="3.20.20.70">
    <property type="entry name" value="Aldolase class I"/>
    <property type="match status" value="1"/>
</dbReference>
<accession>A0A1Y1SEX0</accession>
<organism evidence="13 14">
    <name type="scientific">Oceanococcus atlanticus</name>
    <dbReference type="NCBI Taxonomy" id="1317117"/>
    <lineage>
        <taxon>Bacteria</taxon>
        <taxon>Pseudomonadati</taxon>
        <taxon>Pseudomonadota</taxon>
        <taxon>Gammaproteobacteria</taxon>
        <taxon>Chromatiales</taxon>
        <taxon>Oceanococcaceae</taxon>
        <taxon>Oceanococcus</taxon>
    </lineage>
</organism>
<dbReference type="GO" id="GO:0004789">
    <property type="term" value="F:thiamine-phosphate diphosphorylase activity"/>
    <property type="evidence" value="ECO:0007669"/>
    <property type="project" value="UniProtKB-UniRule"/>
</dbReference>
<dbReference type="HAMAP" id="MF_00097">
    <property type="entry name" value="TMP_synthase"/>
    <property type="match status" value="1"/>
</dbReference>
<evidence type="ECO:0000313" key="13">
    <source>
        <dbReference type="EMBL" id="ORE87536.1"/>
    </source>
</evidence>
<evidence type="ECO:0000256" key="5">
    <source>
        <dbReference type="ARBA" id="ARBA00022977"/>
    </source>
</evidence>
<name>A0A1Y1SEX0_9GAMM</name>
<feature type="binding site" evidence="9">
    <location>
        <position position="164"/>
    </location>
    <ligand>
        <name>2-[(2R,5Z)-2-carboxy-4-methylthiazol-5(2H)-ylidene]ethyl phosphate</name>
        <dbReference type="ChEBI" id="CHEBI:62899"/>
    </ligand>
</feature>
<dbReference type="EC" id="2.5.1.3" evidence="9"/>
<dbReference type="AlphaFoldDB" id="A0A1Y1SEX0"/>
<dbReference type="STRING" id="1317117.ATO7_10852"/>
<dbReference type="CDD" id="cd00564">
    <property type="entry name" value="TMP_TenI"/>
    <property type="match status" value="1"/>
</dbReference>
<evidence type="ECO:0000256" key="8">
    <source>
        <dbReference type="ARBA" id="ARBA00047883"/>
    </source>
</evidence>
<dbReference type="InterPro" id="IPR036206">
    <property type="entry name" value="ThiamineP_synth_sf"/>
</dbReference>
<evidence type="ECO:0000256" key="3">
    <source>
        <dbReference type="ARBA" id="ARBA00022723"/>
    </source>
</evidence>
<reference evidence="13 14" key="1">
    <citation type="submission" date="2013-04" db="EMBL/GenBank/DDBJ databases">
        <title>Oceanococcus atlanticus 22II-S10r2 Genome Sequencing.</title>
        <authorList>
            <person name="Lai Q."/>
            <person name="Li G."/>
            <person name="Shao Z."/>
        </authorList>
    </citation>
    <scope>NUCLEOTIDE SEQUENCE [LARGE SCALE GENOMIC DNA]</scope>
    <source>
        <strain evidence="13 14">22II-S10r2</strain>
    </source>
</reference>
<dbReference type="GO" id="GO:0009228">
    <property type="term" value="P:thiamine biosynthetic process"/>
    <property type="evidence" value="ECO:0007669"/>
    <property type="project" value="UniProtKB-KW"/>
</dbReference>
<sequence length="215" mass="22525">MTLRGVYLLADESVMPFAQWAEHLVPCLSAGVVLVQYRAKQQGAASQQAHARCLLEWCRQARVPMLVNDDVALAQKIGADGVHVGASDTAVAQARVALGADALIGSSCYDDVERARAMRDAGANYVSFGRLFGSQTKPDAPPAALHTLTLAQQTLNTRICAIGGIQAENAQAVLQAGADLLCAGGGILRQPDPHAATRKLATIAAAAFAQRSLQP</sequence>
<dbReference type="InterPro" id="IPR022998">
    <property type="entry name" value="ThiamineP_synth_TenI"/>
</dbReference>
<feature type="binding site" evidence="9">
    <location>
        <position position="68"/>
    </location>
    <ligand>
        <name>4-amino-2-methyl-5-(diphosphooxymethyl)pyrimidine</name>
        <dbReference type="ChEBI" id="CHEBI:57841"/>
    </ligand>
</feature>
<evidence type="ECO:0000256" key="9">
    <source>
        <dbReference type="HAMAP-Rule" id="MF_00097"/>
    </source>
</evidence>
<dbReference type="NCBIfam" id="TIGR00693">
    <property type="entry name" value="thiE"/>
    <property type="match status" value="1"/>
</dbReference>
<evidence type="ECO:0000259" key="12">
    <source>
        <dbReference type="Pfam" id="PF02581"/>
    </source>
</evidence>
<evidence type="ECO:0000256" key="7">
    <source>
        <dbReference type="ARBA" id="ARBA00047851"/>
    </source>
</evidence>
<dbReference type="Proteomes" id="UP000192342">
    <property type="component" value="Unassembled WGS sequence"/>
</dbReference>
<dbReference type="SUPFAM" id="SSF51391">
    <property type="entry name" value="Thiamin phosphate synthase"/>
    <property type="match status" value="1"/>
</dbReference>
<dbReference type="GO" id="GO:0000287">
    <property type="term" value="F:magnesium ion binding"/>
    <property type="evidence" value="ECO:0007669"/>
    <property type="project" value="UniProtKB-UniRule"/>
</dbReference>
<keyword evidence="14" id="KW-1185">Reference proteome</keyword>
<evidence type="ECO:0000256" key="4">
    <source>
        <dbReference type="ARBA" id="ARBA00022842"/>
    </source>
</evidence>
<dbReference type="EMBL" id="AQQV01000002">
    <property type="protein sequence ID" value="ORE87536.1"/>
    <property type="molecule type" value="Genomic_DNA"/>
</dbReference>
<dbReference type="GO" id="GO:0005737">
    <property type="term" value="C:cytoplasm"/>
    <property type="evidence" value="ECO:0007669"/>
    <property type="project" value="TreeGrafter"/>
</dbReference>
<keyword evidence="2 9" id="KW-0808">Transferase</keyword>
<dbReference type="UniPathway" id="UPA00060">
    <property type="reaction ID" value="UER00141"/>
</dbReference>